<dbReference type="EMBL" id="MF042360">
    <property type="protein sequence ID" value="ARV77097.1"/>
    <property type="molecule type" value="Genomic_DNA"/>
</dbReference>
<dbReference type="Proteomes" id="UP000225448">
    <property type="component" value="Segment"/>
</dbReference>
<dbReference type="GO" id="GO:0009263">
    <property type="term" value="P:deoxyribonucleotide biosynthetic process"/>
    <property type="evidence" value="ECO:0007669"/>
    <property type="project" value="InterPro"/>
</dbReference>
<dbReference type="SUPFAM" id="SSF47240">
    <property type="entry name" value="Ferritin-like"/>
    <property type="match status" value="1"/>
</dbReference>
<keyword evidence="3" id="KW-1185">Reference proteome</keyword>
<dbReference type="InterPro" id="IPR000358">
    <property type="entry name" value="RNR_small_fam"/>
</dbReference>
<name>A0A1Y0T2K5_9CAUD</name>
<evidence type="ECO:0000313" key="3">
    <source>
        <dbReference type="Proteomes" id="UP000225448"/>
    </source>
</evidence>
<evidence type="ECO:0000256" key="1">
    <source>
        <dbReference type="ARBA" id="ARBA00012274"/>
    </source>
</evidence>
<gene>
    <name evidence="2" type="ORF">PHABIO_469</name>
</gene>
<dbReference type="EC" id="1.17.4.1" evidence="1"/>
<sequence>MTLGTQLTDIIPSTIFNTKKSDYKNTSLFLGEEPGLFDTVNKQYPVIWSLYKTMKSLDWDEVEFDYSSCKAEFQSLPNGKVQKMLKSLAWQWEADSIASRAIAHIVSLFNPCSELWAAWQRVSDNEVVHAATYSEIVRTGTPGREVLEEILDITEAMQRLSVVGRELHAIRKRGLEFALGLVENDQETYNAIFMFAFVMLCMERIQFMASFAVTFALAEENKFMPIGKAVQKIAQDEYEVHVDLDKAVLAHELTTERGQIAYRMLKPRMEEILNEVTQCELDFIPFVFAEGETGDDGLEHLDMKKLENWVLFGATNVARPFKLELNYRQVETNPLHYMTGWLNMSDNQPSPQEEANGQYKVNIMKRDDDDEDFEL</sequence>
<dbReference type="InterPro" id="IPR009078">
    <property type="entry name" value="Ferritin-like_SF"/>
</dbReference>
<organism evidence="2 3">
    <name type="scientific">Pseudomonas phage Phabio</name>
    <dbReference type="NCBI Taxonomy" id="2006668"/>
    <lineage>
        <taxon>Viruses</taxon>
        <taxon>Duplodnaviria</taxon>
        <taxon>Heunggongvirae</taxon>
        <taxon>Uroviricota</taxon>
        <taxon>Caudoviricetes</taxon>
        <taxon>Chimalliviridae</taxon>
        <taxon>Phabiovirus</taxon>
        <taxon>Phabiovirus phabio</taxon>
    </lineage>
</organism>
<dbReference type="UniPathway" id="UPA00326"/>
<accession>A0A1Y0T2K5</accession>
<proteinExistence type="predicted"/>
<dbReference type="InterPro" id="IPR012348">
    <property type="entry name" value="RNR-like"/>
</dbReference>
<dbReference type="Gene3D" id="1.10.620.20">
    <property type="entry name" value="Ribonucleotide Reductase, subunit A"/>
    <property type="match status" value="1"/>
</dbReference>
<dbReference type="GO" id="GO:0004748">
    <property type="term" value="F:ribonucleoside-diphosphate reductase activity, thioredoxin disulfide as acceptor"/>
    <property type="evidence" value="ECO:0007669"/>
    <property type="project" value="UniProtKB-EC"/>
</dbReference>
<reference evidence="2 3" key="1">
    <citation type="submission" date="2017-05" db="EMBL/GenBank/DDBJ databases">
        <authorList>
            <person name="Song R."/>
            <person name="Chenine A.L."/>
            <person name="Ruprecht R.M."/>
        </authorList>
    </citation>
    <scope>NUCLEOTIDE SEQUENCE [LARGE SCALE GENOMIC DNA]</scope>
</reference>
<dbReference type="Pfam" id="PF00268">
    <property type="entry name" value="Ribonuc_red_sm"/>
    <property type="match status" value="1"/>
</dbReference>
<evidence type="ECO:0000313" key="2">
    <source>
        <dbReference type="EMBL" id="ARV77097.1"/>
    </source>
</evidence>
<protein>
    <recommendedName>
        <fullName evidence="1">ribonucleoside-diphosphate reductase</fullName>
        <ecNumber evidence="1">1.17.4.1</ecNumber>
    </recommendedName>
</protein>